<dbReference type="RefSeq" id="WP_010410531.1">
    <property type="nucleotide sequence ID" value="NZ_MCRM02000028.1"/>
</dbReference>
<protein>
    <submittedName>
        <fullName evidence="1">Uncharacterized protein</fullName>
    </submittedName>
</protein>
<evidence type="ECO:0000313" key="2">
    <source>
        <dbReference type="Proteomes" id="UP000094669"/>
    </source>
</evidence>
<sequence>MSDAPRIEDVLKDYLSNQQGGSRDADEKLCTLLLEFSELLFGENEDQKEDRITLKNLGSFELDEFLHFFLTDMHPDDSLVQSRAKDFLKRFRKFLEKRNLLGKAQLEDWKEFFQENGI</sequence>
<evidence type="ECO:0000313" key="1">
    <source>
        <dbReference type="EMBL" id="PNV72784.1"/>
    </source>
</evidence>
<comment type="caution">
    <text evidence="1">The sequence shown here is derived from an EMBL/GenBank/DDBJ whole genome shotgun (WGS) entry which is preliminary data.</text>
</comment>
<reference evidence="1" key="1">
    <citation type="submission" date="2018-01" db="EMBL/GenBank/DDBJ databases">
        <title>Genomic characterization of Leptospira inadai serogroup Lyme isolated from captured rat in Brazil and comparative analysis with human reference strain.</title>
        <authorList>
            <person name="Moreno L.Z."/>
            <person name="Loureiro A.P."/>
            <person name="Miraglia F."/>
            <person name="Kremer F.S."/>
            <person name="Eslabao M.R."/>
            <person name="Dellagostin O.A."/>
            <person name="Lilenbaum W."/>
            <person name="Moreno A.M."/>
        </authorList>
    </citation>
    <scope>NUCLEOTIDE SEQUENCE [LARGE SCALE GENOMIC DNA]</scope>
    <source>
        <strain evidence="1">M34/99</strain>
    </source>
</reference>
<dbReference type="EMBL" id="MCRM02000028">
    <property type="protein sequence ID" value="PNV72784.1"/>
    <property type="molecule type" value="Genomic_DNA"/>
</dbReference>
<organism evidence="1 2">
    <name type="scientific">Leptospira inadai serovar Lyme</name>
    <dbReference type="NCBI Taxonomy" id="293084"/>
    <lineage>
        <taxon>Bacteria</taxon>
        <taxon>Pseudomonadati</taxon>
        <taxon>Spirochaetota</taxon>
        <taxon>Spirochaetia</taxon>
        <taxon>Leptospirales</taxon>
        <taxon>Leptospiraceae</taxon>
        <taxon>Leptospira</taxon>
    </lineage>
</organism>
<accession>A0ABX4YDY1</accession>
<name>A0ABX4YDY1_9LEPT</name>
<proteinExistence type="predicted"/>
<gene>
    <name evidence="1" type="ORF">BES34_018630</name>
</gene>
<dbReference type="Proteomes" id="UP000094669">
    <property type="component" value="Unassembled WGS sequence"/>
</dbReference>
<keyword evidence="2" id="KW-1185">Reference proteome</keyword>